<dbReference type="SMART" id="SM00727">
    <property type="entry name" value="STI1"/>
    <property type="match status" value="1"/>
</dbReference>
<dbReference type="WBParaSite" id="TASK_0001019101-mRNA-1">
    <property type="protein sequence ID" value="TASK_0001019101-mRNA-1"/>
    <property type="gene ID" value="TASK_0001019101"/>
</dbReference>
<keyword evidence="4" id="KW-0802">TPR repeat</keyword>
<evidence type="ECO:0000256" key="4">
    <source>
        <dbReference type="ARBA" id="ARBA00022803"/>
    </source>
</evidence>
<keyword evidence="2" id="KW-0963">Cytoplasm</keyword>
<accession>A0A0R3WH48</accession>
<keyword evidence="3" id="KW-0677">Repeat</keyword>
<evidence type="ECO:0000313" key="7">
    <source>
        <dbReference type="Proteomes" id="UP000282613"/>
    </source>
</evidence>
<proteinExistence type="predicted"/>
<protein>
    <submittedName>
        <fullName evidence="8">Stress-induced-phosphoprotein 1</fullName>
    </submittedName>
</protein>
<keyword evidence="7" id="KW-1185">Reference proteome</keyword>
<name>A0A0R3WH48_TAEAS</name>
<dbReference type="AlphaFoldDB" id="A0A0R3WH48"/>
<dbReference type="Proteomes" id="UP000282613">
    <property type="component" value="Unassembled WGS sequence"/>
</dbReference>
<evidence type="ECO:0000256" key="1">
    <source>
        <dbReference type="ARBA" id="ARBA00004496"/>
    </source>
</evidence>
<dbReference type="GO" id="GO:0005737">
    <property type="term" value="C:cytoplasm"/>
    <property type="evidence" value="ECO:0007669"/>
    <property type="project" value="UniProtKB-SubCell"/>
</dbReference>
<dbReference type="EMBL" id="UYRS01020900">
    <property type="protein sequence ID" value="VDK49640.1"/>
    <property type="molecule type" value="Genomic_DNA"/>
</dbReference>
<dbReference type="Gene3D" id="1.10.260.100">
    <property type="match status" value="1"/>
</dbReference>
<evidence type="ECO:0000256" key="2">
    <source>
        <dbReference type="ARBA" id="ARBA00022490"/>
    </source>
</evidence>
<evidence type="ECO:0000313" key="6">
    <source>
        <dbReference type="EMBL" id="VDK49640.1"/>
    </source>
</evidence>
<organism evidence="8">
    <name type="scientific">Taenia asiatica</name>
    <name type="common">Asian tapeworm</name>
    <dbReference type="NCBI Taxonomy" id="60517"/>
    <lineage>
        <taxon>Eukaryota</taxon>
        <taxon>Metazoa</taxon>
        <taxon>Spiralia</taxon>
        <taxon>Lophotrochozoa</taxon>
        <taxon>Platyhelminthes</taxon>
        <taxon>Cestoda</taxon>
        <taxon>Eucestoda</taxon>
        <taxon>Cyclophyllidea</taxon>
        <taxon>Taeniidae</taxon>
        <taxon>Taenia</taxon>
    </lineage>
</organism>
<feature type="domain" description="STI1" evidence="5">
    <location>
        <begin position="92"/>
        <end position="131"/>
    </location>
</feature>
<dbReference type="Pfam" id="PF17830">
    <property type="entry name" value="STI1-HOP_DP"/>
    <property type="match status" value="1"/>
</dbReference>
<reference evidence="6 7" key="2">
    <citation type="submission" date="2018-11" db="EMBL/GenBank/DDBJ databases">
        <authorList>
            <consortium name="Pathogen Informatics"/>
        </authorList>
    </citation>
    <scope>NUCLEOTIDE SEQUENCE [LARGE SCALE GENOMIC DNA]</scope>
</reference>
<dbReference type="InterPro" id="IPR041243">
    <property type="entry name" value="STI1/HOP_DP"/>
</dbReference>
<evidence type="ECO:0000313" key="8">
    <source>
        <dbReference type="WBParaSite" id="TASK_0001019101-mRNA-1"/>
    </source>
</evidence>
<dbReference type="OrthoDB" id="2423701at2759"/>
<dbReference type="InterPro" id="IPR006636">
    <property type="entry name" value="STI1_HS-bd"/>
</dbReference>
<dbReference type="FunFam" id="1.10.260.100:FF:000002">
    <property type="entry name" value="Stress-induced-phosphoprotein 1 (Hsp70/Hsp90-organizing)"/>
    <property type="match status" value="1"/>
</dbReference>
<evidence type="ECO:0000259" key="5">
    <source>
        <dbReference type="SMART" id="SM00727"/>
    </source>
</evidence>
<comment type="subcellular location">
    <subcellularLocation>
        <location evidence="1">Cytoplasm</location>
    </subcellularLocation>
</comment>
<sequence>MRRRFLSSMQKASGTASQGKRVSIYVLKGVAGWNRFMIHIILSFKNVIIDDSGGIMKALELDPNCAEARNGLLRCMSSEPDEESARQRAANDPEIQAILSDPAMRLILNQMSEDPSALREHLQNPEIAEKLAKLVDAGIIALR</sequence>
<gene>
    <name evidence="6" type="ORF">TASK_LOCUS10192</name>
</gene>
<evidence type="ECO:0000256" key="3">
    <source>
        <dbReference type="ARBA" id="ARBA00022737"/>
    </source>
</evidence>
<reference evidence="8" key="1">
    <citation type="submission" date="2017-02" db="UniProtKB">
        <authorList>
            <consortium name="WormBaseParasite"/>
        </authorList>
    </citation>
    <scope>IDENTIFICATION</scope>
</reference>
<dbReference type="STRING" id="60517.A0A0R3WH48"/>